<keyword evidence="3" id="KW-1003">Cell membrane</keyword>
<comment type="subcellular location">
    <subcellularLocation>
        <location evidence="1">Cell membrane</location>
        <topology evidence="1">Single-pass type I membrane protein</topology>
    </subcellularLocation>
</comment>
<dbReference type="InterPro" id="IPR018928">
    <property type="entry name" value="HAP2/GCS1_dom"/>
</dbReference>
<evidence type="ECO:0000256" key="4">
    <source>
        <dbReference type="ARBA" id="ARBA00022692"/>
    </source>
</evidence>
<dbReference type="GO" id="GO:0008289">
    <property type="term" value="F:lipid binding"/>
    <property type="evidence" value="ECO:0007669"/>
    <property type="project" value="UniProtKB-KW"/>
</dbReference>
<keyword evidence="10" id="KW-0278">Fertilization</keyword>
<proteinExistence type="inferred from homology"/>
<evidence type="ECO:0000256" key="12">
    <source>
        <dbReference type="SAM" id="Phobius"/>
    </source>
</evidence>
<dbReference type="AlphaFoldDB" id="A0A9N9TU41"/>
<evidence type="ECO:0000256" key="3">
    <source>
        <dbReference type="ARBA" id="ARBA00022475"/>
    </source>
</evidence>
<feature type="signal peptide" evidence="13">
    <location>
        <begin position="1"/>
        <end position="16"/>
    </location>
</feature>
<evidence type="ECO:0000256" key="7">
    <source>
        <dbReference type="ARBA" id="ARBA00023121"/>
    </source>
</evidence>
<dbReference type="Proteomes" id="UP001153712">
    <property type="component" value="Chromosome 3"/>
</dbReference>
<dbReference type="PANTHER" id="PTHR31764:SF0">
    <property type="entry name" value="GENERATIVE CELL SPECIFIC-1_HAP2 DOMAIN-CONTAINING PROTEIN"/>
    <property type="match status" value="1"/>
</dbReference>
<feature type="transmembrane region" description="Helical" evidence="12">
    <location>
        <begin position="695"/>
        <end position="728"/>
    </location>
</feature>
<dbReference type="InterPro" id="IPR040326">
    <property type="entry name" value="HAP2/GCS1"/>
</dbReference>
<dbReference type="Pfam" id="PF10699">
    <property type="entry name" value="HAP2-GCS1"/>
    <property type="match status" value="1"/>
</dbReference>
<keyword evidence="16" id="KW-1185">Reference proteome</keyword>
<keyword evidence="7" id="KW-0446">Lipid-binding</keyword>
<evidence type="ECO:0000256" key="1">
    <source>
        <dbReference type="ARBA" id="ARBA00004251"/>
    </source>
</evidence>
<keyword evidence="8 12" id="KW-0472">Membrane</keyword>
<evidence type="ECO:0000256" key="2">
    <source>
        <dbReference type="ARBA" id="ARBA00010929"/>
    </source>
</evidence>
<feature type="chain" id="PRO_5040433620" description="Generative cell specific-1/HAP2 domain-containing protein" evidence="13">
    <location>
        <begin position="17"/>
        <end position="836"/>
    </location>
</feature>
<evidence type="ECO:0000259" key="14">
    <source>
        <dbReference type="Pfam" id="PF10699"/>
    </source>
</evidence>
<dbReference type="EMBL" id="OU900096">
    <property type="protein sequence ID" value="CAG9860558.1"/>
    <property type="molecule type" value="Genomic_DNA"/>
</dbReference>
<evidence type="ECO:0000256" key="5">
    <source>
        <dbReference type="ARBA" id="ARBA00022729"/>
    </source>
</evidence>
<dbReference type="GO" id="GO:0007338">
    <property type="term" value="P:single fertilization"/>
    <property type="evidence" value="ECO:0007669"/>
    <property type="project" value="UniProtKB-KW"/>
</dbReference>
<sequence>MKILLAFLPLFMPLCSQPDPYSVEDEKNLQCCARRAACCKTYPTDFEIKAVLSKCSKVDKTADKKRTPMTVVRTLRSPDSDDSERKKAGESTPGIANCKRKLKLTVKMRNAGVTDTKSQYVLVDHVFDSVTQQKQKLFNPYVLKITQEPVLAVYGLCYDGVVNAQAKELVVNKNQAGYTGCRSDSPNNPVCGSVSYRSETVPYSNGFCCSCNKDKDSVHFLNFSNLPYSYKFEKIPSYEKNYAENHLTPSLKSMHNNSTYSNNEQSSENRNIENDTSQARPHKRGGQNCNDKYTPANIINPDDYHSSSHCLQFSDLWYFVYRIRKPKVHHSVAVRIFEKYQTLEGVCKWRDLTKKTPVTVGTDFENFANEDSTLSVGYDRKPLPDNTFTLNYQLHKILVPDVLNVDEVIPHPEIKGGPGEYLVVKSAQVQQNGKTCNVAGVGYEAFAKQANRCSNPRGTCLKNQPIHMWEEDHDLDVEGKKGRYFLKFYGLLPDEPISSDKENRTLSMYLTNIYTSLLDIEIKSDDNPLLRANSLATITEVYVESTNSQKTSIIAKIFNSGLISSVFYVGVTDCPLNLPASFSHIYSKPALIPPQHQHVYNLEIQCPLPLNGFVCSLQVLNVKQELIALRKIRLQRKDRCVCAWHCSCACYSADLGLKCKPLSLEAYHVAGFQGGEPAALRVVEYTFWDDMIAMFLYAFVTVCLTLLVMGLVKGVAGICVVPIGLWGLEVVLDLPKKIDRYYERDINRLAVVYDANGWPVHPETGDRVRNIPAHAEFCVNLIFFIVYPFCIVWHLVKKTCTGKVERKDIDVCYCKQGAAVQRKNRSLQNSLIFKSK</sequence>
<keyword evidence="6 12" id="KW-1133">Transmembrane helix</keyword>
<evidence type="ECO:0000256" key="6">
    <source>
        <dbReference type="ARBA" id="ARBA00022989"/>
    </source>
</evidence>
<evidence type="ECO:0000256" key="10">
    <source>
        <dbReference type="ARBA" id="ARBA00023279"/>
    </source>
</evidence>
<reference evidence="15" key="1">
    <citation type="submission" date="2022-01" db="EMBL/GenBank/DDBJ databases">
        <authorList>
            <person name="King R."/>
        </authorList>
    </citation>
    <scope>NUCLEOTIDE SEQUENCE</scope>
</reference>
<feature type="transmembrane region" description="Helical" evidence="12">
    <location>
        <begin position="777"/>
        <end position="796"/>
    </location>
</feature>
<evidence type="ECO:0000256" key="13">
    <source>
        <dbReference type="SAM" id="SignalP"/>
    </source>
</evidence>
<dbReference type="PANTHER" id="PTHR31764">
    <property type="entry name" value="PROTEIN HAPLESS 2"/>
    <property type="match status" value="1"/>
</dbReference>
<evidence type="ECO:0000256" key="8">
    <source>
        <dbReference type="ARBA" id="ARBA00023136"/>
    </source>
</evidence>
<comment type="similarity">
    <text evidence="2">Belongs to the HAP2/GCS1 family.</text>
</comment>
<evidence type="ECO:0000313" key="16">
    <source>
        <dbReference type="Proteomes" id="UP001153712"/>
    </source>
</evidence>
<keyword evidence="9" id="KW-1015">Disulfide bond</keyword>
<feature type="region of interest" description="Disordered" evidence="11">
    <location>
        <begin position="249"/>
        <end position="292"/>
    </location>
</feature>
<accession>A0A9N9TU41</accession>
<feature type="domain" description="Generative cell specific-1/HAP2" evidence="14">
    <location>
        <begin position="97"/>
        <end position="638"/>
    </location>
</feature>
<evidence type="ECO:0000313" key="15">
    <source>
        <dbReference type="EMBL" id="CAG9860558.1"/>
    </source>
</evidence>
<protein>
    <recommendedName>
        <fullName evidence="14">Generative cell specific-1/HAP2 domain-containing protein</fullName>
    </recommendedName>
</protein>
<keyword evidence="4 12" id="KW-0812">Transmembrane</keyword>
<keyword evidence="5 13" id="KW-0732">Signal</keyword>
<name>A0A9N9TU41_PHYSR</name>
<organism evidence="15 16">
    <name type="scientific">Phyllotreta striolata</name>
    <name type="common">Striped flea beetle</name>
    <name type="synonym">Crioceris striolata</name>
    <dbReference type="NCBI Taxonomy" id="444603"/>
    <lineage>
        <taxon>Eukaryota</taxon>
        <taxon>Metazoa</taxon>
        <taxon>Ecdysozoa</taxon>
        <taxon>Arthropoda</taxon>
        <taxon>Hexapoda</taxon>
        <taxon>Insecta</taxon>
        <taxon>Pterygota</taxon>
        <taxon>Neoptera</taxon>
        <taxon>Endopterygota</taxon>
        <taxon>Coleoptera</taxon>
        <taxon>Polyphaga</taxon>
        <taxon>Cucujiformia</taxon>
        <taxon>Chrysomeloidea</taxon>
        <taxon>Chrysomelidae</taxon>
        <taxon>Galerucinae</taxon>
        <taxon>Alticini</taxon>
        <taxon>Phyllotreta</taxon>
    </lineage>
</organism>
<dbReference type="GO" id="GO:0005886">
    <property type="term" value="C:plasma membrane"/>
    <property type="evidence" value="ECO:0007669"/>
    <property type="project" value="UniProtKB-SubCell"/>
</dbReference>
<evidence type="ECO:0000256" key="9">
    <source>
        <dbReference type="ARBA" id="ARBA00023157"/>
    </source>
</evidence>
<feature type="compositionally biased region" description="Polar residues" evidence="11">
    <location>
        <begin position="249"/>
        <end position="279"/>
    </location>
</feature>
<dbReference type="OrthoDB" id="44061at2759"/>
<gene>
    <name evidence="15" type="ORF">PHYEVI_LOCUS6910</name>
</gene>
<evidence type="ECO:0000256" key="11">
    <source>
        <dbReference type="SAM" id="MobiDB-lite"/>
    </source>
</evidence>